<gene>
    <name evidence="10" type="ORF">MY490_18410</name>
</gene>
<evidence type="ECO:0000256" key="4">
    <source>
        <dbReference type="ARBA" id="ARBA00022729"/>
    </source>
</evidence>
<name>A0ABY4JLF3_9BACI</name>
<dbReference type="RefSeq" id="WP_248266976.1">
    <property type="nucleotide sequence ID" value="NZ_CP096034.1"/>
</dbReference>
<evidence type="ECO:0000259" key="8">
    <source>
        <dbReference type="Pfam" id="PF05504"/>
    </source>
</evidence>
<dbReference type="NCBIfam" id="TIGR02887">
    <property type="entry name" value="spore_ger_x_C"/>
    <property type="match status" value="1"/>
</dbReference>
<organism evidence="10 11">
    <name type="scientific">Gottfriedia acidiceleris</name>
    <dbReference type="NCBI Taxonomy" id="371036"/>
    <lineage>
        <taxon>Bacteria</taxon>
        <taxon>Bacillati</taxon>
        <taxon>Bacillota</taxon>
        <taxon>Bacilli</taxon>
        <taxon>Bacillales</taxon>
        <taxon>Bacillaceae</taxon>
        <taxon>Gottfriedia</taxon>
    </lineage>
</organism>
<accession>A0ABY4JLF3</accession>
<comment type="subcellular location">
    <subcellularLocation>
        <location evidence="1">Membrane</location>
        <topology evidence="1">Lipid-anchor</topology>
    </subcellularLocation>
</comment>
<keyword evidence="11" id="KW-1185">Reference proteome</keyword>
<feature type="domain" description="Spore germination protein N-terminal" evidence="9">
    <location>
        <begin position="23"/>
        <end position="197"/>
    </location>
</feature>
<evidence type="ECO:0000256" key="6">
    <source>
        <dbReference type="ARBA" id="ARBA00023139"/>
    </source>
</evidence>
<keyword evidence="6" id="KW-0564">Palmitate</keyword>
<dbReference type="PROSITE" id="PS51257">
    <property type="entry name" value="PROKAR_LIPOPROTEIN"/>
    <property type="match status" value="1"/>
</dbReference>
<dbReference type="Proteomes" id="UP000830639">
    <property type="component" value="Chromosome"/>
</dbReference>
<keyword evidence="5" id="KW-0472">Membrane</keyword>
<dbReference type="Gene3D" id="3.30.300.210">
    <property type="entry name" value="Nutrient germinant receptor protein C, domain 3"/>
    <property type="match status" value="1"/>
</dbReference>
<dbReference type="InterPro" id="IPR046953">
    <property type="entry name" value="Spore_GerAC-like_C"/>
</dbReference>
<evidence type="ECO:0000256" key="1">
    <source>
        <dbReference type="ARBA" id="ARBA00004635"/>
    </source>
</evidence>
<evidence type="ECO:0000313" key="11">
    <source>
        <dbReference type="Proteomes" id="UP000830639"/>
    </source>
</evidence>
<evidence type="ECO:0000256" key="7">
    <source>
        <dbReference type="ARBA" id="ARBA00023288"/>
    </source>
</evidence>
<dbReference type="PANTHER" id="PTHR35789:SF1">
    <property type="entry name" value="SPORE GERMINATION PROTEIN B3"/>
    <property type="match status" value="1"/>
</dbReference>
<keyword evidence="7" id="KW-0449">Lipoprotein</keyword>
<dbReference type="InterPro" id="IPR008844">
    <property type="entry name" value="Spore_GerAC-like"/>
</dbReference>
<evidence type="ECO:0000256" key="5">
    <source>
        <dbReference type="ARBA" id="ARBA00023136"/>
    </source>
</evidence>
<evidence type="ECO:0000256" key="2">
    <source>
        <dbReference type="ARBA" id="ARBA00007886"/>
    </source>
</evidence>
<evidence type="ECO:0000313" key="10">
    <source>
        <dbReference type="EMBL" id="UPM53733.1"/>
    </source>
</evidence>
<keyword evidence="4" id="KW-0732">Signal</keyword>
<keyword evidence="3" id="KW-0309">Germination</keyword>
<dbReference type="PANTHER" id="PTHR35789">
    <property type="entry name" value="SPORE GERMINATION PROTEIN B3"/>
    <property type="match status" value="1"/>
</dbReference>
<feature type="domain" description="Spore germination GerAC-like C-terminal" evidence="8">
    <location>
        <begin position="215"/>
        <end position="365"/>
    </location>
</feature>
<dbReference type="InterPro" id="IPR057336">
    <property type="entry name" value="GerAC_N"/>
</dbReference>
<dbReference type="Pfam" id="PF05504">
    <property type="entry name" value="Spore_GerAC"/>
    <property type="match status" value="1"/>
</dbReference>
<proteinExistence type="inferred from homology"/>
<sequence length="371" mass="42408">MKKVLITTLMVFQLFILTGCWGSRTINDQTMVTSIGIDYKNNQYIVTIQALNYSNIAKQESGNLQVPAPPLVGQSTGKSLQSAFNKLDEISPIPLYYGHVNSVILSNSAISEKMKDINSFINGRPLLRYTMWIFGTNRDIKDIFSSQNFFNLPFLYTVVSNPDEKSRGSLILLSLKFHQLISRYYQPVGTILIPSLDIDETNFKEKTKDKVAYINGAYVLSRQKYKGLVTINDVRSLDFFHQENDHMPLLVKKDKLNIEIRSSRGSVKVMRGGKKPKYIINIKTKVAVLENENNLSIKKMTSIIRNEMKKQILSTIKKGEELHADLLNISEKAYRFNRKEWDIKTLNSVNANSIKDIKVKVHIIGTKSYKR</sequence>
<dbReference type="EMBL" id="CP096034">
    <property type="protein sequence ID" value="UPM53733.1"/>
    <property type="molecule type" value="Genomic_DNA"/>
</dbReference>
<evidence type="ECO:0000259" key="9">
    <source>
        <dbReference type="Pfam" id="PF25198"/>
    </source>
</evidence>
<protein>
    <submittedName>
        <fullName evidence="10">Ger(X)C family spore germination protein</fullName>
    </submittedName>
</protein>
<evidence type="ECO:0000256" key="3">
    <source>
        <dbReference type="ARBA" id="ARBA00022544"/>
    </source>
</evidence>
<dbReference type="InterPro" id="IPR038501">
    <property type="entry name" value="Spore_GerAC_C_sf"/>
</dbReference>
<dbReference type="Pfam" id="PF25198">
    <property type="entry name" value="Spore_GerAC_N"/>
    <property type="match status" value="1"/>
</dbReference>
<comment type="similarity">
    <text evidence="2">Belongs to the GerABKC lipoprotein family.</text>
</comment>
<reference evidence="10 11" key="1">
    <citation type="submission" date="2022-04" db="EMBL/GenBank/DDBJ databases">
        <title>Mechanism of arsenic methylation and mitigation arsenic toxicity by Bacillus sp. LH14 from an Arsenic-Contaminated Paddy Soil.</title>
        <authorList>
            <person name="Wang D."/>
        </authorList>
    </citation>
    <scope>NUCLEOTIDE SEQUENCE [LARGE SCALE GENOMIC DNA]</scope>
    <source>
        <strain evidence="10 11">LH14</strain>
    </source>
</reference>